<feature type="binding site" evidence="4">
    <location>
        <position position="245"/>
    </location>
    <ligand>
        <name>pyruvate</name>
        <dbReference type="ChEBI" id="CHEBI:15361"/>
    </ligand>
</feature>
<dbReference type="PANTHER" id="PTHR12128:SF66">
    <property type="entry name" value="4-HYDROXY-2-OXOGLUTARATE ALDOLASE, MITOCHONDRIAL"/>
    <property type="match status" value="1"/>
</dbReference>
<dbReference type="PANTHER" id="PTHR12128">
    <property type="entry name" value="DIHYDRODIPICOLINATE SYNTHASE"/>
    <property type="match status" value="1"/>
</dbReference>
<keyword evidence="6" id="KW-1185">Reference proteome</keyword>
<dbReference type="STRING" id="1077348.A0A2G8RR45"/>
<organism evidence="5 6">
    <name type="scientific">Ganoderma sinense ZZ0214-1</name>
    <dbReference type="NCBI Taxonomy" id="1077348"/>
    <lineage>
        <taxon>Eukaryota</taxon>
        <taxon>Fungi</taxon>
        <taxon>Dikarya</taxon>
        <taxon>Basidiomycota</taxon>
        <taxon>Agaricomycotina</taxon>
        <taxon>Agaricomycetes</taxon>
        <taxon>Polyporales</taxon>
        <taxon>Polyporaceae</taxon>
        <taxon>Ganoderma</taxon>
    </lineage>
</organism>
<dbReference type="GO" id="GO:0008840">
    <property type="term" value="F:4-hydroxy-tetrahydrodipicolinate synthase activity"/>
    <property type="evidence" value="ECO:0007669"/>
    <property type="project" value="TreeGrafter"/>
</dbReference>
<dbReference type="Pfam" id="PF00701">
    <property type="entry name" value="DHDPS"/>
    <property type="match status" value="1"/>
</dbReference>
<keyword evidence="1 2" id="KW-0456">Lyase</keyword>
<evidence type="ECO:0000256" key="2">
    <source>
        <dbReference type="PIRNR" id="PIRNR001365"/>
    </source>
</evidence>
<evidence type="ECO:0000256" key="4">
    <source>
        <dbReference type="PIRSR" id="PIRSR001365-2"/>
    </source>
</evidence>
<feature type="active site" description="Schiff-base intermediate with substrate" evidence="3">
    <location>
        <position position="178"/>
    </location>
</feature>
<evidence type="ECO:0000313" key="6">
    <source>
        <dbReference type="Proteomes" id="UP000230002"/>
    </source>
</evidence>
<feature type="active site" description="Proton donor/acceptor" evidence="3">
    <location>
        <position position="148"/>
    </location>
</feature>
<evidence type="ECO:0000256" key="1">
    <source>
        <dbReference type="ARBA" id="ARBA00023239"/>
    </source>
</evidence>
<evidence type="ECO:0000313" key="5">
    <source>
        <dbReference type="EMBL" id="PIL23986.1"/>
    </source>
</evidence>
<sequence>MSSVVRPLVPGIYAPLPTFFKADSEDLDVESQTAHVIRLVKAGVKPLLGGTMGEAHHLSHDERATLIKVTRKALDDAGYTDVPIIAGTGAGSTRETIQLSKEAATAGADYAIVIASGYFAGALANNRKALKAFWSEVAEESPIPVIIYNYPGAAGGIDLDSDLITELAESSPNLAGVKLTMEHVFNGGIRRCGNVGKLTRICATVSEPSFAQAHPRKNPHAPFLVLGGYTDFILTSSMVNGHGAITGLANVVPYTVAKLFEVSEKAKADSSALPEAQRLQGIVAQADFTIAKTGIAGTKALLGKLYGYGGNPRRPLPPIEAEVVAALWEHPHTTELIAVERELSGKIQS</sequence>
<dbReference type="SMART" id="SM01130">
    <property type="entry name" value="DHDPS"/>
    <property type="match status" value="1"/>
</dbReference>
<dbReference type="PRINTS" id="PR00146">
    <property type="entry name" value="DHPICSNTHASE"/>
</dbReference>
<dbReference type="SUPFAM" id="SSF51569">
    <property type="entry name" value="Aldolase"/>
    <property type="match status" value="1"/>
</dbReference>
<name>A0A2G8RR45_9APHY</name>
<dbReference type="OrthoDB" id="191315at2759"/>
<gene>
    <name evidence="5" type="ORF">GSI_13737</name>
</gene>
<evidence type="ECO:0008006" key="7">
    <source>
        <dbReference type="Google" id="ProtNLM"/>
    </source>
</evidence>
<proteinExistence type="inferred from homology"/>
<comment type="similarity">
    <text evidence="2">Belongs to the DapA family.</text>
</comment>
<accession>A0A2G8RR45</accession>
<evidence type="ECO:0000256" key="3">
    <source>
        <dbReference type="PIRSR" id="PIRSR001365-1"/>
    </source>
</evidence>
<dbReference type="InterPro" id="IPR002220">
    <property type="entry name" value="DapA-like"/>
</dbReference>
<dbReference type="Proteomes" id="UP000230002">
    <property type="component" value="Unassembled WGS sequence"/>
</dbReference>
<dbReference type="EMBL" id="AYKW01000067">
    <property type="protein sequence ID" value="PIL23986.1"/>
    <property type="molecule type" value="Genomic_DNA"/>
</dbReference>
<reference evidence="5 6" key="1">
    <citation type="journal article" date="2015" name="Sci. Rep.">
        <title>Chromosome-level genome map provides insights into diverse defense mechanisms in the medicinal fungus Ganoderma sinense.</title>
        <authorList>
            <person name="Zhu Y."/>
            <person name="Xu J."/>
            <person name="Sun C."/>
            <person name="Zhou S."/>
            <person name="Xu H."/>
            <person name="Nelson D.R."/>
            <person name="Qian J."/>
            <person name="Song J."/>
            <person name="Luo H."/>
            <person name="Xiang L."/>
            <person name="Li Y."/>
            <person name="Xu Z."/>
            <person name="Ji A."/>
            <person name="Wang L."/>
            <person name="Lu S."/>
            <person name="Hayward A."/>
            <person name="Sun W."/>
            <person name="Li X."/>
            <person name="Schwartz D.C."/>
            <person name="Wang Y."/>
            <person name="Chen S."/>
        </authorList>
    </citation>
    <scope>NUCLEOTIDE SEQUENCE [LARGE SCALE GENOMIC DNA]</scope>
    <source>
        <strain evidence="5 6">ZZ0214-1</strain>
    </source>
</reference>
<dbReference type="InterPro" id="IPR013785">
    <property type="entry name" value="Aldolase_TIM"/>
</dbReference>
<dbReference type="AlphaFoldDB" id="A0A2G8RR45"/>
<dbReference type="Gene3D" id="3.20.20.70">
    <property type="entry name" value="Aldolase class I"/>
    <property type="match status" value="1"/>
</dbReference>
<dbReference type="PIRSF" id="PIRSF001365">
    <property type="entry name" value="DHDPS"/>
    <property type="match status" value="1"/>
</dbReference>
<protein>
    <recommendedName>
        <fullName evidence="7">Dihydrodipicolinate synthetase</fullName>
    </recommendedName>
</protein>
<comment type="caution">
    <text evidence="5">The sequence shown here is derived from an EMBL/GenBank/DDBJ whole genome shotgun (WGS) entry which is preliminary data.</text>
</comment>
<dbReference type="CDD" id="cd00408">
    <property type="entry name" value="DHDPS-like"/>
    <property type="match status" value="1"/>
</dbReference>